<evidence type="ECO:0000313" key="5">
    <source>
        <dbReference type="Proteomes" id="UP000637643"/>
    </source>
</evidence>
<feature type="domain" description="SLH" evidence="3">
    <location>
        <begin position="1275"/>
        <end position="1334"/>
    </location>
</feature>
<dbReference type="InterPro" id="IPR051465">
    <property type="entry name" value="Cell_Envelope_Struct_Comp"/>
</dbReference>
<organism evidence="4 5">
    <name type="scientific">Paenibacillus albidus</name>
    <dbReference type="NCBI Taxonomy" id="2041023"/>
    <lineage>
        <taxon>Bacteria</taxon>
        <taxon>Bacillati</taxon>
        <taxon>Bacillota</taxon>
        <taxon>Bacilli</taxon>
        <taxon>Bacillales</taxon>
        <taxon>Paenibacillaceae</taxon>
        <taxon>Paenibacillus</taxon>
    </lineage>
</organism>
<proteinExistence type="predicted"/>
<dbReference type="EMBL" id="BMKR01000004">
    <property type="protein sequence ID" value="GGF67753.1"/>
    <property type="molecule type" value="Genomic_DNA"/>
</dbReference>
<gene>
    <name evidence="4" type="ORF">GCM10010912_10940</name>
</gene>
<dbReference type="Gene3D" id="2.60.40.2810">
    <property type="match status" value="2"/>
</dbReference>
<feature type="transmembrane region" description="Helical" evidence="2">
    <location>
        <begin position="30"/>
        <end position="51"/>
    </location>
</feature>
<dbReference type="InterPro" id="IPR029052">
    <property type="entry name" value="Metallo-depent_PP-like"/>
</dbReference>
<dbReference type="PANTHER" id="PTHR43308:SF5">
    <property type="entry name" value="S-LAYER PROTEIN _ PEPTIDOGLYCAN ENDO-BETA-N-ACETYLGLUCOSAMINIDASE"/>
    <property type="match status" value="1"/>
</dbReference>
<keyword evidence="5" id="KW-1185">Reference proteome</keyword>
<name>A0A917FD34_9BACL</name>
<dbReference type="Gene3D" id="2.60.40.3440">
    <property type="match status" value="1"/>
</dbReference>
<feature type="compositionally biased region" description="Low complexity" evidence="1">
    <location>
        <begin position="1117"/>
        <end position="1133"/>
    </location>
</feature>
<feature type="domain" description="SLH" evidence="3">
    <location>
        <begin position="1155"/>
        <end position="1218"/>
    </location>
</feature>
<reference evidence="4" key="1">
    <citation type="journal article" date="2014" name="Int. J. Syst. Evol. Microbiol.">
        <title>Complete genome sequence of Corynebacterium casei LMG S-19264T (=DSM 44701T), isolated from a smear-ripened cheese.</title>
        <authorList>
            <consortium name="US DOE Joint Genome Institute (JGI-PGF)"/>
            <person name="Walter F."/>
            <person name="Albersmeier A."/>
            <person name="Kalinowski J."/>
            <person name="Ruckert C."/>
        </authorList>
    </citation>
    <scope>NUCLEOTIDE SEQUENCE</scope>
    <source>
        <strain evidence="4">CGMCC 1.16134</strain>
    </source>
</reference>
<dbReference type="PANTHER" id="PTHR43308">
    <property type="entry name" value="OUTER MEMBRANE PROTEIN ALPHA-RELATED"/>
    <property type="match status" value="1"/>
</dbReference>
<dbReference type="PROSITE" id="PS51272">
    <property type="entry name" value="SLH"/>
    <property type="match status" value="3"/>
</dbReference>
<sequence>MPLFRSEVHTNILESNEVERRIMRLTGKNIMKVLLCIVIMSGLTNMTGFGLPQNHAEAAAERTFKIAVLPDTQMYSRYKPEIYNAQTEWIKRFQYSENIVFTTHLGDIVDQRTKQDEWINADKAMKILDAAGARYGYIAGNHDVADWVDDDNRNDNDQYNKYFNQYFKPAVRMKDKVAGVSPKGYSSYYTFEGNGKTFLVLFLDWRAGANTLAWANKVLEENPSYPAILATHELLNIASDRKTATMTDNGQKLWDQLIKSNDQIFLTLSGHNHGSASMVKTNDYGHEVFMSLIDYQGYYMGGNGLMRTLDFNLDAGTITAKTFSPWVMNLPEDTRDDSYDLEELTEPEAKFTVHMNFNERFKGIWDSQNRVPQAVNTDITVKNGQTFKGKLKAADADGDALSYALLDPKPTLGTVTLTDEASGAFTYTPFENASGTDTFAFKASDGKADSSPGSVTVKIRSASMGSGEVAHWKFEAPADGSFNVKDMTGNGNNLIRVDQMTKDVPDITMEWSTDKSPFSKSAGSLQISSYKNPDEISYLQTVDEAPMNAMEFKDGYTIEAFVRIAKNFDAAKNGWMSVLARGGTGKDANKTDGDRDEPIATLSVSTLKEMQWAVYPTNLNGLKTNWSGETMFDWVHVAVVNDGHLSYMYVNGSPVLRNNEGTSGESQGIATAMRNGKPIPWIVGAYHYDNIFEKGFNGGINEIRITDHALDKSEFLINENETPVAAADTVSVSQNTVLNGRVTATDADQNPLTYHLAKEPSNGTIILNEADGSFKYTPKYNYNGSDFFTFRAYDGKEYSEETRIDVTVLPNHTPEALNGDFKVTPGEVYQGKLQATDADGDPLRYAVVKQPAKGTLKVMDAASGTFTYTPADGQEGVDYFTFQATDGKNQSLEAAVIVQISAMPEQSPEWKADNLTYTVKQNGKLTGSLSDALSLESISAGNTVILVQQPAKGTVSVTDSTYGEFEYLAYDGASGIDIMGFQFTNGENTTNVAYAVVQILPNGKATAGSLQLQTELNTAVTGRLSATDPDGDALHFRVTALPQHGTVTITDEVYGNFIFTPASGYTGMDSFIFVANDGLEDSNTAKVSIEVLAPAATPAPGNGGGSSNPAPVPTPMPSATVAPTATAVPTATPGQTAGKGGMPSSTPNAGDSGAPAAAPFKDLAESWAKSAIDKLYARNVINGYADGTFRPNREMTRAEFAALIVKALGLGAENGGSFTDLQGHWAEPAVEAAVKAGIINGVGAARFAPEDKVTREQMAVMAVRAFQLKNEGSDPNKFTDHTEISAWAKDSMNVLTGLGAVKGYADGSYRPAKSVTRAEAATLIAALLEREENQ</sequence>
<dbReference type="Pfam" id="PF00395">
    <property type="entry name" value="SLH"/>
    <property type="match status" value="3"/>
</dbReference>
<evidence type="ECO:0000313" key="4">
    <source>
        <dbReference type="EMBL" id="GGF67753.1"/>
    </source>
</evidence>
<dbReference type="InterPro" id="IPR004843">
    <property type="entry name" value="Calcineurin-like_PHP"/>
</dbReference>
<dbReference type="SUPFAM" id="SSF56300">
    <property type="entry name" value="Metallo-dependent phosphatases"/>
    <property type="match status" value="1"/>
</dbReference>
<dbReference type="Pfam" id="PF17963">
    <property type="entry name" value="Big_9"/>
    <property type="match status" value="4"/>
</dbReference>
<dbReference type="CDD" id="cd11304">
    <property type="entry name" value="Cadherin_repeat"/>
    <property type="match status" value="1"/>
</dbReference>
<dbReference type="InterPro" id="IPR013320">
    <property type="entry name" value="ConA-like_dom_sf"/>
</dbReference>
<evidence type="ECO:0000259" key="3">
    <source>
        <dbReference type="PROSITE" id="PS51272"/>
    </source>
</evidence>
<evidence type="ECO:0000256" key="2">
    <source>
        <dbReference type="SAM" id="Phobius"/>
    </source>
</evidence>
<evidence type="ECO:0000256" key="1">
    <source>
        <dbReference type="SAM" id="MobiDB-lite"/>
    </source>
</evidence>
<dbReference type="InterPro" id="IPR001119">
    <property type="entry name" value="SLH_dom"/>
</dbReference>
<protein>
    <recommendedName>
        <fullName evidence="3">SLH domain-containing protein</fullName>
    </recommendedName>
</protein>
<keyword evidence="2" id="KW-1133">Transmembrane helix</keyword>
<feature type="region of interest" description="Disordered" evidence="1">
    <location>
        <begin position="1098"/>
        <end position="1157"/>
    </location>
</feature>
<dbReference type="Gene3D" id="2.60.120.200">
    <property type="match status" value="1"/>
</dbReference>
<dbReference type="SUPFAM" id="SSF49899">
    <property type="entry name" value="Concanavalin A-like lectins/glucanases"/>
    <property type="match status" value="1"/>
</dbReference>
<dbReference type="Pfam" id="PF00149">
    <property type="entry name" value="Metallophos"/>
    <property type="match status" value="1"/>
</dbReference>
<dbReference type="Proteomes" id="UP000637643">
    <property type="component" value="Unassembled WGS sequence"/>
</dbReference>
<dbReference type="Gene3D" id="3.60.21.10">
    <property type="match status" value="1"/>
</dbReference>
<keyword evidence="2" id="KW-0812">Transmembrane</keyword>
<dbReference type="NCBIfam" id="NF012211">
    <property type="entry name" value="tand_rpt_95"/>
    <property type="match status" value="4"/>
</dbReference>
<reference evidence="4" key="2">
    <citation type="submission" date="2020-09" db="EMBL/GenBank/DDBJ databases">
        <authorList>
            <person name="Sun Q."/>
            <person name="Zhou Y."/>
        </authorList>
    </citation>
    <scope>NUCLEOTIDE SEQUENCE</scope>
    <source>
        <strain evidence="4">CGMCC 1.16134</strain>
    </source>
</reference>
<feature type="domain" description="SLH" evidence="3">
    <location>
        <begin position="1219"/>
        <end position="1274"/>
    </location>
</feature>
<keyword evidence="2" id="KW-0472">Membrane</keyword>
<accession>A0A917FD34</accession>
<comment type="caution">
    <text evidence="4">The sequence shown here is derived from an EMBL/GenBank/DDBJ whole genome shotgun (WGS) entry which is preliminary data.</text>
</comment>
<dbReference type="Pfam" id="PF13385">
    <property type="entry name" value="Laminin_G_3"/>
    <property type="match status" value="1"/>
</dbReference>
<dbReference type="GO" id="GO:0016787">
    <property type="term" value="F:hydrolase activity"/>
    <property type="evidence" value="ECO:0007669"/>
    <property type="project" value="InterPro"/>
</dbReference>